<feature type="transmembrane region" description="Helical" evidence="6">
    <location>
        <begin position="400"/>
        <end position="419"/>
    </location>
</feature>
<proteinExistence type="predicted"/>
<dbReference type="InterPro" id="IPR036866">
    <property type="entry name" value="RibonucZ/Hydroxyglut_hydro"/>
</dbReference>
<dbReference type="SMART" id="SM00849">
    <property type="entry name" value="Lactamase_B"/>
    <property type="match status" value="1"/>
</dbReference>
<organism evidence="8 9">
    <name type="scientific">Candidatus Paralactobacillus gallistercoris</name>
    <dbReference type="NCBI Taxonomy" id="2838724"/>
    <lineage>
        <taxon>Bacteria</taxon>
        <taxon>Bacillati</taxon>
        <taxon>Bacillota</taxon>
        <taxon>Bacilli</taxon>
        <taxon>Lactobacillales</taxon>
        <taxon>Lactobacillaceae</taxon>
        <taxon>Lactobacillus</taxon>
    </lineage>
</organism>
<dbReference type="Gene3D" id="3.60.15.10">
    <property type="entry name" value="Ribonuclease Z/Hydroxyacylglutathione hydrolase-like"/>
    <property type="match status" value="1"/>
</dbReference>
<evidence type="ECO:0000256" key="1">
    <source>
        <dbReference type="ARBA" id="ARBA00004651"/>
    </source>
</evidence>
<keyword evidence="2" id="KW-1003">Cell membrane</keyword>
<dbReference type="Pfam" id="PF03772">
    <property type="entry name" value="Competence"/>
    <property type="match status" value="1"/>
</dbReference>
<feature type="transmembrane region" description="Helical" evidence="6">
    <location>
        <begin position="244"/>
        <end position="268"/>
    </location>
</feature>
<dbReference type="InterPro" id="IPR004477">
    <property type="entry name" value="ComEC_N"/>
</dbReference>
<evidence type="ECO:0000256" key="5">
    <source>
        <dbReference type="ARBA" id="ARBA00023136"/>
    </source>
</evidence>
<sequence length="756" mass="87346">MQHLNRTCACKYELDPSNLLFLPALVTIFGTYCGLAATHRLWYIVVLIIIIMRIVRTHNISILLLSLALLGIVILRCMSWQRLNQPLCPTSKVIKVLPDAWQNNGQQVKFIGTTMDHQRVSGVIYLKKCQQRWYYQRLTQPCWLVTNNDYYRITAATNEAEFDYARYLWQQHHIAYAISLKKPPLLYHCPVSSLNDRIHCWRKYFWLYLQKLPFQCRYHAQSLLLGSNDGAGYSYRRDLSKLGVIHLFSLSGLHFFILLHTLLLLGNYCGITKECLEWCFLIILPCYAIIAGGNLSISRAVLLAWLTIITHKIHWSCSRLSLWSMVIIINLLWQPYTLFTLGGCLSYLLSLVIIVTHGQSIWRQHVIIYLMSTPLIWYFNFKILTLSLLVNVIFAPVFNYLLLPLVYITGLLGPCLPWLAIGSEYFLTKIVIIIKYLASLPWLVIIAGRLSLLELLLLLTITFYWLLCYLKHRHRILSVLLCYLAVISMHRYPWEGRVVFFDIGQGDAILLEGKQHQYNVLIDTGGKLRFNHQQHSSRAEQVIVNYLHSRGITHLDAVIVSYQDADHIGDLPVILRQCHVREVVFAKGLLRNQSFVKKIKPFIAKTRLHPVLAGDTLHFGQQTLQVLAPTHPGLGTNHDSLVIYAVIAQQRWLFTGDLDRAGELQLLQRYPQLQIDYLKVGHHGSRTSSAPIFIKKIKPRLALILAGRHNRYGHPHTTTLMLLKRNKIPYLNTAQVGMITYHYSNFCPAFWQTYRK</sequence>
<comment type="caution">
    <text evidence="8">The sequence shown here is derived from an EMBL/GenBank/DDBJ whole genome shotgun (WGS) entry which is preliminary data.</text>
</comment>
<dbReference type="Pfam" id="PF00753">
    <property type="entry name" value="Lactamase_B"/>
    <property type="match status" value="1"/>
</dbReference>
<dbReference type="NCBIfam" id="TIGR00360">
    <property type="entry name" value="ComEC_N-term"/>
    <property type="match status" value="1"/>
</dbReference>
<feature type="transmembrane region" description="Helical" evidence="6">
    <location>
        <begin position="345"/>
        <end position="363"/>
    </location>
</feature>
<dbReference type="GO" id="GO:0005886">
    <property type="term" value="C:plasma membrane"/>
    <property type="evidence" value="ECO:0007669"/>
    <property type="project" value="UniProtKB-SubCell"/>
</dbReference>
<dbReference type="InterPro" id="IPR052159">
    <property type="entry name" value="Competence_DNA_uptake"/>
</dbReference>
<accession>A0A948TJD1</accession>
<dbReference type="PANTHER" id="PTHR30619">
    <property type="entry name" value="DNA INTERNALIZATION/COMPETENCE PROTEIN COMEC/REC2"/>
    <property type="match status" value="1"/>
</dbReference>
<evidence type="ECO:0000256" key="2">
    <source>
        <dbReference type="ARBA" id="ARBA00022475"/>
    </source>
</evidence>
<comment type="subcellular location">
    <subcellularLocation>
        <location evidence="1">Cell membrane</location>
        <topology evidence="1">Multi-pass membrane protein</topology>
    </subcellularLocation>
</comment>
<feature type="transmembrane region" description="Helical" evidence="6">
    <location>
        <begin position="426"/>
        <end position="446"/>
    </location>
</feature>
<dbReference type="AlphaFoldDB" id="A0A948TJD1"/>
<feature type="transmembrane region" description="Helical" evidence="6">
    <location>
        <begin position="477"/>
        <end position="494"/>
    </location>
</feature>
<dbReference type="EMBL" id="JAHLFS010000021">
    <property type="protein sequence ID" value="MBU3851362.1"/>
    <property type="molecule type" value="Genomic_DNA"/>
</dbReference>
<name>A0A948TJD1_9LACO</name>
<evidence type="ECO:0000313" key="9">
    <source>
        <dbReference type="Proteomes" id="UP000777303"/>
    </source>
</evidence>
<dbReference type="Proteomes" id="UP000777303">
    <property type="component" value="Unassembled WGS sequence"/>
</dbReference>
<dbReference type="InterPro" id="IPR001279">
    <property type="entry name" value="Metallo-B-lactamas"/>
</dbReference>
<evidence type="ECO:0000256" key="6">
    <source>
        <dbReference type="SAM" id="Phobius"/>
    </source>
</evidence>
<keyword evidence="5 6" id="KW-0472">Membrane</keyword>
<reference evidence="8" key="2">
    <citation type="submission" date="2021-04" db="EMBL/GenBank/DDBJ databases">
        <authorList>
            <person name="Gilroy R."/>
        </authorList>
    </citation>
    <scope>NUCLEOTIDE SEQUENCE</scope>
    <source>
        <strain evidence="8">F6-6636</strain>
    </source>
</reference>
<dbReference type="PANTHER" id="PTHR30619:SF7">
    <property type="entry name" value="BETA-LACTAMASE DOMAIN PROTEIN"/>
    <property type="match status" value="1"/>
</dbReference>
<evidence type="ECO:0000259" key="7">
    <source>
        <dbReference type="SMART" id="SM00849"/>
    </source>
</evidence>
<gene>
    <name evidence="8" type="ORF">H9901_01515</name>
</gene>
<dbReference type="CDD" id="cd07731">
    <property type="entry name" value="ComA-like_MBL-fold"/>
    <property type="match status" value="1"/>
</dbReference>
<dbReference type="NCBIfam" id="TIGR00361">
    <property type="entry name" value="ComEC_Rec2"/>
    <property type="match status" value="1"/>
</dbReference>
<protein>
    <submittedName>
        <fullName evidence="8">DNA internalization-related competence protein ComEC/Rec2</fullName>
    </submittedName>
</protein>
<evidence type="ECO:0000256" key="3">
    <source>
        <dbReference type="ARBA" id="ARBA00022692"/>
    </source>
</evidence>
<keyword evidence="3 6" id="KW-0812">Transmembrane</keyword>
<keyword evidence="4 6" id="KW-1133">Transmembrane helix</keyword>
<dbReference type="InterPro" id="IPR004797">
    <property type="entry name" value="Competence_ComEC/Rec2"/>
</dbReference>
<feature type="transmembrane region" description="Helical" evidence="6">
    <location>
        <begin position="21"/>
        <end position="54"/>
    </location>
</feature>
<dbReference type="GO" id="GO:0030420">
    <property type="term" value="P:establishment of competence for transformation"/>
    <property type="evidence" value="ECO:0007669"/>
    <property type="project" value="InterPro"/>
</dbReference>
<feature type="transmembrane region" description="Helical" evidence="6">
    <location>
        <begin position="320"/>
        <end position="339"/>
    </location>
</feature>
<dbReference type="InterPro" id="IPR035681">
    <property type="entry name" value="ComA-like_MBL"/>
</dbReference>
<feature type="transmembrane region" description="Helical" evidence="6">
    <location>
        <begin position="452"/>
        <end position="470"/>
    </location>
</feature>
<reference evidence="8" key="1">
    <citation type="journal article" date="2021" name="PeerJ">
        <title>Extensive microbial diversity within the chicken gut microbiome revealed by metagenomics and culture.</title>
        <authorList>
            <person name="Gilroy R."/>
            <person name="Ravi A."/>
            <person name="Getino M."/>
            <person name="Pursley I."/>
            <person name="Horton D.L."/>
            <person name="Alikhan N.F."/>
            <person name="Baker D."/>
            <person name="Gharbi K."/>
            <person name="Hall N."/>
            <person name="Watson M."/>
            <person name="Adriaenssens E.M."/>
            <person name="Foster-Nyarko E."/>
            <person name="Jarju S."/>
            <person name="Secka A."/>
            <person name="Antonio M."/>
            <person name="Oren A."/>
            <person name="Chaudhuri R.R."/>
            <person name="La Ragione R."/>
            <person name="Hildebrand F."/>
            <person name="Pallen M.J."/>
        </authorList>
    </citation>
    <scope>NUCLEOTIDE SEQUENCE</scope>
    <source>
        <strain evidence="8">F6-6636</strain>
    </source>
</reference>
<evidence type="ECO:0000313" key="8">
    <source>
        <dbReference type="EMBL" id="MBU3851362.1"/>
    </source>
</evidence>
<feature type="transmembrane region" description="Helical" evidence="6">
    <location>
        <begin position="280"/>
        <end position="308"/>
    </location>
</feature>
<feature type="transmembrane region" description="Helical" evidence="6">
    <location>
        <begin position="60"/>
        <end position="78"/>
    </location>
</feature>
<dbReference type="SUPFAM" id="SSF56281">
    <property type="entry name" value="Metallo-hydrolase/oxidoreductase"/>
    <property type="match status" value="1"/>
</dbReference>
<feature type="transmembrane region" description="Helical" evidence="6">
    <location>
        <begin position="375"/>
        <end position="394"/>
    </location>
</feature>
<feature type="domain" description="Metallo-beta-lactamase" evidence="7">
    <location>
        <begin position="505"/>
        <end position="708"/>
    </location>
</feature>
<evidence type="ECO:0000256" key="4">
    <source>
        <dbReference type="ARBA" id="ARBA00022989"/>
    </source>
</evidence>